<dbReference type="Proteomes" id="UP000002247">
    <property type="component" value="Chromosome"/>
</dbReference>
<evidence type="ECO:0000313" key="9">
    <source>
        <dbReference type="EMBL" id="ADG98740.1"/>
    </source>
</evidence>
<reference evidence="9 10" key="1">
    <citation type="journal article" date="2010" name="Stand. Genomic Sci.">
        <title>Complete genome sequence of Segniliparus rotundus type strain (CDC 1076).</title>
        <authorList>
            <person name="Sikorski J."/>
            <person name="Lapidus A."/>
            <person name="Copeland A."/>
            <person name="Misra M."/>
            <person name="Glavina Del Rio T."/>
            <person name="Nolan M."/>
            <person name="Lucas S."/>
            <person name="Chen F."/>
            <person name="Tice H."/>
            <person name="Cheng J.F."/>
            <person name="Jando M."/>
            <person name="Schneider S."/>
            <person name="Bruce D."/>
            <person name="Goodwin L."/>
            <person name="Pitluck S."/>
            <person name="Liolios K."/>
            <person name="Mikhailova N."/>
            <person name="Pati A."/>
            <person name="Ivanova N."/>
            <person name="Mavromatis K."/>
            <person name="Chen A."/>
            <person name="Palaniappan K."/>
            <person name="Chertkov O."/>
            <person name="Land M."/>
            <person name="Hauser L."/>
            <person name="Chang Y.J."/>
            <person name="Jeffries C.D."/>
            <person name="Brettin T."/>
            <person name="Detter J.C."/>
            <person name="Han C."/>
            <person name="Rohde M."/>
            <person name="Goker M."/>
            <person name="Bristow J."/>
            <person name="Eisen J.A."/>
            <person name="Markowitz V."/>
            <person name="Hugenholtz P."/>
            <person name="Kyrpides N.C."/>
            <person name="Klenk H.P."/>
        </authorList>
    </citation>
    <scope>NUCLEOTIDE SEQUENCE [LARGE SCALE GENOMIC DNA]</scope>
    <source>
        <strain evidence="10">ATCC BAA-972 / CDC 1076 / CIP 108378 / DSM 44985 / JCM 13578</strain>
    </source>
</reference>
<dbReference type="HAMAP" id="MF_00182">
    <property type="entry name" value="Formyl_trans"/>
    <property type="match status" value="1"/>
</dbReference>
<comment type="catalytic activity">
    <reaction evidence="5">
        <text>L-methionyl-tRNA(fMet) + (6R)-10-formyltetrahydrofolate = N-formyl-L-methionyl-tRNA(fMet) + (6S)-5,6,7,8-tetrahydrofolate + H(+)</text>
        <dbReference type="Rhea" id="RHEA:24380"/>
        <dbReference type="Rhea" id="RHEA-COMP:9952"/>
        <dbReference type="Rhea" id="RHEA-COMP:9953"/>
        <dbReference type="ChEBI" id="CHEBI:15378"/>
        <dbReference type="ChEBI" id="CHEBI:57453"/>
        <dbReference type="ChEBI" id="CHEBI:78530"/>
        <dbReference type="ChEBI" id="CHEBI:78844"/>
        <dbReference type="ChEBI" id="CHEBI:195366"/>
        <dbReference type="EC" id="2.1.2.9"/>
    </reaction>
</comment>
<evidence type="ECO:0000256" key="6">
    <source>
        <dbReference type="SAM" id="MobiDB-lite"/>
    </source>
</evidence>
<dbReference type="InterPro" id="IPR005793">
    <property type="entry name" value="Formyl_trans_C"/>
</dbReference>
<feature type="domain" description="Formyl transferase C-terminal" evidence="8">
    <location>
        <begin position="204"/>
        <end position="301"/>
    </location>
</feature>
<evidence type="ECO:0000259" key="8">
    <source>
        <dbReference type="Pfam" id="PF02911"/>
    </source>
</evidence>
<proteinExistence type="inferred from homology"/>
<dbReference type="EC" id="2.1.2.9" evidence="2 5"/>
<dbReference type="Gene3D" id="3.40.50.12230">
    <property type="match status" value="1"/>
</dbReference>
<dbReference type="PANTHER" id="PTHR11138:SF5">
    <property type="entry name" value="METHIONYL-TRNA FORMYLTRANSFERASE, MITOCHONDRIAL"/>
    <property type="match status" value="1"/>
</dbReference>
<dbReference type="RefSeq" id="WP_013139190.1">
    <property type="nucleotide sequence ID" value="NC_014168.1"/>
</dbReference>
<dbReference type="PANTHER" id="PTHR11138">
    <property type="entry name" value="METHIONYL-TRNA FORMYLTRANSFERASE"/>
    <property type="match status" value="1"/>
</dbReference>
<sequence length="330" mass="34213">MRIVFAGSPEVAAVSLAKILDDGEHEVLAVITRPPARSGRGLTRKPSPVGALAHERGVPTLTPTSAKDPQLHAALAELAPDCAPVVGYGALIPPALLAVPRHGWVNLHFSLLPAWRGAAPAQAAIAAGDEVTGVTTFLLEEGLDTGPVFGRATETIRADDTGGSLLERLALTGAHLLATTLSGLQSGALVPEPQPQDGASYAPKISAADAQVRWELPAHVVERRIRAMTPAPGAWTVFQGKRLKLGPLARPKEQVCGLRPGELRAAKSEVHVGAGAEVLALGEVRPEGKGAMRAVDWARGARLAPGSTFDGPHAGGQVTASSDRASTQHR</sequence>
<dbReference type="InterPro" id="IPR036477">
    <property type="entry name" value="Formyl_transf_N_sf"/>
</dbReference>
<feature type="region of interest" description="Disordered" evidence="6">
    <location>
        <begin position="306"/>
        <end position="330"/>
    </location>
</feature>
<keyword evidence="3 5" id="KW-0808">Transferase</keyword>
<evidence type="ECO:0000259" key="7">
    <source>
        <dbReference type="Pfam" id="PF00551"/>
    </source>
</evidence>
<accession>D6ZAK4</accession>
<feature type="compositionally biased region" description="Polar residues" evidence="6">
    <location>
        <begin position="318"/>
        <end position="330"/>
    </location>
</feature>
<dbReference type="HOGENOM" id="CLU_033347_1_0_11"/>
<name>D6ZAK4_SEGRD</name>
<dbReference type="InterPro" id="IPR005794">
    <property type="entry name" value="Fmt"/>
</dbReference>
<feature type="binding site" evidence="5">
    <location>
        <begin position="110"/>
        <end position="113"/>
    </location>
    <ligand>
        <name>(6S)-5,6,7,8-tetrahydrofolate</name>
        <dbReference type="ChEBI" id="CHEBI:57453"/>
    </ligand>
</feature>
<dbReference type="InterPro" id="IPR002376">
    <property type="entry name" value="Formyl_transf_N"/>
</dbReference>
<dbReference type="EMBL" id="CP001958">
    <property type="protein sequence ID" value="ADG98740.1"/>
    <property type="molecule type" value="Genomic_DNA"/>
</dbReference>
<feature type="domain" description="Formyl transferase N-terminal" evidence="7">
    <location>
        <begin position="1"/>
        <end position="178"/>
    </location>
</feature>
<dbReference type="InterPro" id="IPR011034">
    <property type="entry name" value="Formyl_transferase-like_C_sf"/>
</dbReference>
<comment type="function">
    <text evidence="5">Attaches a formyl group to the free amino group of methionyl-tRNA(fMet). The formyl group appears to play a dual role in the initiator identity of N-formylmethionyl-tRNA by promoting its recognition by IF2 and preventing the misappropriation of this tRNA by the elongation apparatus.</text>
</comment>
<dbReference type="GO" id="GO:0004479">
    <property type="term" value="F:methionyl-tRNA formyltransferase activity"/>
    <property type="evidence" value="ECO:0007669"/>
    <property type="project" value="UniProtKB-UniRule"/>
</dbReference>
<keyword evidence="10" id="KW-1185">Reference proteome</keyword>
<evidence type="ECO:0000256" key="4">
    <source>
        <dbReference type="ARBA" id="ARBA00022917"/>
    </source>
</evidence>
<evidence type="ECO:0000256" key="3">
    <source>
        <dbReference type="ARBA" id="ARBA00022679"/>
    </source>
</evidence>
<organism evidence="9 10">
    <name type="scientific">Segniliparus rotundus (strain ATCC BAA-972 / CDC 1076 / CIP 108378 / DSM 44985 / JCM 13578)</name>
    <dbReference type="NCBI Taxonomy" id="640132"/>
    <lineage>
        <taxon>Bacteria</taxon>
        <taxon>Bacillati</taxon>
        <taxon>Actinomycetota</taxon>
        <taxon>Actinomycetes</taxon>
        <taxon>Mycobacteriales</taxon>
        <taxon>Segniliparaceae</taxon>
        <taxon>Segniliparus</taxon>
    </lineage>
</organism>
<dbReference type="Pfam" id="PF00551">
    <property type="entry name" value="Formyl_trans_N"/>
    <property type="match status" value="1"/>
</dbReference>
<dbReference type="SUPFAM" id="SSF50486">
    <property type="entry name" value="FMT C-terminal domain-like"/>
    <property type="match status" value="1"/>
</dbReference>
<protein>
    <recommendedName>
        <fullName evidence="2 5">Methionyl-tRNA formyltransferase</fullName>
        <ecNumber evidence="2 5">2.1.2.9</ecNumber>
    </recommendedName>
</protein>
<dbReference type="InterPro" id="IPR041711">
    <property type="entry name" value="Met-tRNA-FMT_N"/>
</dbReference>
<evidence type="ECO:0000256" key="5">
    <source>
        <dbReference type="HAMAP-Rule" id="MF_00182"/>
    </source>
</evidence>
<evidence type="ECO:0000313" key="10">
    <source>
        <dbReference type="Proteomes" id="UP000002247"/>
    </source>
</evidence>
<dbReference type="OrthoDB" id="9802815at2"/>
<dbReference type="GO" id="GO:0005829">
    <property type="term" value="C:cytosol"/>
    <property type="evidence" value="ECO:0007669"/>
    <property type="project" value="TreeGrafter"/>
</dbReference>
<keyword evidence="4 5" id="KW-0648">Protein biosynthesis</keyword>
<evidence type="ECO:0000256" key="2">
    <source>
        <dbReference type="ARBA" id="ARBA00012261"/>
    </source>
</evidence>
<comment type="similarity">
    <text evidence="1 5">Belongs to the Fmt family.</text>
</comment>
<dbReference type="KEGG" id="srt:Srot_2290"/>
<evidence type="ECO:0000256" key="1">
    <source>
        <dbReference type="ARBA" id="ARBA00010699"/>
    </source>
</evidence>
<gene>
    <name evidence="5" type="primary">fmt</name>
    <name evidence="9" type="ordered locus">Srot_2290</name>
</gene>
<dbReference type="eggNOG" id="COG0223">
    <property type="taxonomic scope" value="Bacteria"/>
</dbReference>
<dbReference type="InterPro" id="IPR044135">
    <property type="entry name" value="Met-tRNA-FMT_C"/>
</dbReference>
<dbReference type="CDD" id="cd08646">
    <property type="entry name" value="FMT_core_Met-tRNA-FMT_N"/>
    <property type="match status" value="1"/>
</dbReference>
<dbReference type="STRING" id="640132.Srot_2290"/>
<dbReference type="AlphaFoldDB" id="D6ZAK4"/>
<dbReference type="Pfam" id="PF02911">
    <property type="entry name" value="Formyl_trans_C"/>
    <property type="match status" value="1"/>
</dbReference>
<dbReference type="CDD" id="cd08704">
    <property type="entry name" value="Met_tRNA_FMT_C"/>
    <property type="match status" value="1"/>
</dbReference>
<dbReference type="SUPFAM" id="SSF53328">
    <property type="entry name" value="Formyltransferase"/>
    <property type="match status" value="1"/>
</dbReference>
<dbReference type="NCBIfam" id="TIGR00460">
    <property type="entry name" value="fmt"/>
    <property type="match status" value="1"/>
</dbReference>